<sequence>MRTGFLPTWRLPSGCCCPVVRAWGRAVEGGALKQSTAKKAEQGRLHSTLKRRTSGREVGRL</sequence>
<feature type="region of interest" description="Disordered" evidence="1">
    <location>
        <begin position="33"/>
        <end position="61"/>
    </location>
</feature>
<protein>
    <submittedName>
        <fullName evidence="2">Uncharacterized protein</fullName>
    </submittedName>
</protein>
<name>S7PI52_MYOBR</name>
<dbReference type="EMBL" id="KE162319">
    <property type="protein sequence ID" value="EPQ07797.1"/>
    <property type="molecule type" value="Genomic_DNA"/>
</dbReference>
<evidence type="ECO:0000256" key="1">
    <source>
        <dbReference type="SAM" id="MobiDB-lite"/>
    </source>
</evidence>
<dbReference type="AlphaFoldDB" id="S7PI52"/>
<proteinExistence type="predicted"/>
<accession>S7PI52</accession>
<reference evidence="2 3" key="1">
    <citation type="journal article" date="2013" name="Nat. Commun.">
        <title>Genome analysis reveals insights into physiology and longevity of the Brandt's bat Myotis brandtii.</title>
        <authorList>
            <person name="Seim I."/>
            <person name="Fang X."/>
            <person name="Xiong Z."/>
            <person name="Lobanov A.V."/>
            <person name="Huang Z."/>
            <person name="Ma S."/>
            <person name="Feng Y."/>
            <person name="Turanov A.A."/>
            <person name="Zhu Y."/>
            <person name="Lenz T.L."/>
            <person name="Gerashchenko M.V."/>
            <person name="Fan D."/>
            <person name="Hee Yim S."/>
            <person name="Yao X."/>
            <person name="Jordan D."/>
            <person name="Xiong Y."/>
            <person name="Ma Y."/>
            <person name="Lyapunov A.N."/>
            <person name="Chen G."/>
            <person name="Kulakova O.I."/>
            <person name="Sun Y."/>
            <person name="Lee S.G."/>
            <person name="Bronson R.T."/>
            <person name="Moskalev A.A."/>
            <person name="Sunyaev S.R."/>
            <person name="Zhang G."/>
            <person name="Krogh A."/>
            <person name="Wang J."/>
            <person name="Gladyshev V.N."/>
        </authorList>
    </citation>
    <scope>NUCLEOTIDE SEQUENCE [LARGE SCALE GENOMIC DNA]</scope>
</reference>
<keyword evidence="3" id="KW-1185">Reference proteome</keyword>
<organism evidence="2 3">
    <name type="scientific">Myotis brandtii</name>
    <name type="common">Brandt's bat</name>
    <dbReference type="NCBI Taxonomy" id="109478"/>
    <lineage>
        <taxon>Eukaryota</taxon>
        <taxon>Metazoa</taxon>
        <taxon>Chordata</taxon>
        <taxon>Craniata</taxon>
        <taxon>Vertebrata</taxon>
        <taxon>Euteleostomi</taxon>
        <taxon>Mammalia</taxon>
        <taxon>Eutheria</taxon>
        <taxon>Laurasiatheria</taxon>
        <taxon>Chiroptera</taxon>
        <taxon>Yangochiroptera</taxon>
        <taxon>Vespertilionidae</taxon>
        <taxon>Myotis</taxon>
    </lineage>
</organism>
<gene>
    <name evidence="2" type="ORF">D623_10003991</name>
</gene>
<dbReference type="Proteomes" id="UP000052978">
    <property type="component" value="Unassembled WGS sequence"/>
</dbReference>
<evidence type="ECO:0000313" key="2">
    <source>
        <dbReference type="EMBL" id="EPQ07797.1"/>
    </source>
</evidence>
<evidence type="ECO:0000313" key="3">
    <source>
        <dbReference type="Proteomes" id="UP000052978"/>
    </source>
</evidence>